<protein>
    <submittedName>
        <fullName evidence="2">Uncharacterized protein</fullName>
    </submittedName>
</protein>
<feature type="region of interest" description="Disordered" evidence="1">
    <location>
        <begin position="1"/>
        <end position="44"/>
    </location>
</feature>
<evidence type="ECO:0000256" key="1">
    <source>
        <dbReference type="SAM" id="MobiDB-lite"/>
    </source>
</evidence>
<dbReference type="AlphaFoldDB" id="A0A812NRG3"/>
<dbReference type="EMBL" id="CAJNDS010002069">
    <property type="protein sequence ID" value="CAE7304214.1"/>
    <property type="molecule type" value="Genomic_DNA"/>
</dbReference>
<evidence type="ECO:0000313" key="2">
    <source>
        <dbReference type="EMBL" id="CAE7304214.1"/>
    </source>
</evidence>
<name>A0A812NRG3_9DINO</name>
<reference evidence="2" key="1">
    <citation type="submission" date="2021-02" db="EMBL/GenBank/DDBJ databases">
        <authorList>
            <person name="Dougan E. K."/>
            <person name="Rhodes N."/>
            <person name="Thang M."/>
            <person name="Chan C."/>
        </authorList>
    </citation>
    <scope>NUCLEOTIDE SEQUENCE</scope>
</reference>
<evidence type="ECO:0000313" key="3">
    <source>
        <dbReference type="Proteomes" id="UP000604046"/>
    </source>
</evidence>
<comment type="caution">
    <text evidence="2">The sequence shown here is derived from an EMBL/GenBank/DDBJ whole genome shotgun (WGS) entry which is preliminary data.</text>
</comment>
<gene>
    <name evidence="2" type="ORF">SNAT2548_LOCUS15999</name>
</gene>
<dbReference type="Proteomes" id="UP000604046">
    <property type="component" value="Unassembled WGS sequence"/>
</dbReference>
<organism evidence="2 3">
    <name type="scientific">Symbiodinium natans</name>
    <dbReference type="NCBI Taxonomy" id="878477"/>
    <lineage>
        <taxon>Eukaryota</taxon>
        <taxon>Sar</taxon>
        <taxon>Alveolata</taxon>
        <taxon>Dinophyceae</taxon>
        <taxon>Suessiales</taxon>
        <taxon>Symbiodiniaceae</taxon>
        <taxon>Symbiodinium</taxon>
    </lineage>
</organism>
<sequence>MRARSGLLRPARPTKRVRDVCHGHGHQKKKKEEKKEEEEGTRTPAVFRVVASQAWSWAGEGKDDITTVRCKELVPGHAMLSNTQWGTHTHTQSIVNNISVNLKQVPSPK</sequence>
<accession>A0A812NRG3</accession>
<proteinExistence type="predicted"/>
<feature type="compositionally biased region" description="Basic residues" evidence="1">
    <location>
        <begin position="23"/>
        <end position="32"/>
    </location>
</feature>
<keyword evidence="3" id="KW-1185">Reference proteome</keyword>